<keyword evidence="1" id="KW-1133">Transmembrane helix</keyword>
<dbReference type="Proteomes" id="UP000473648">
    <property type="component" value="Unassembled WGS sequence"/>
</dbReference>
<feature type="transmembrane region" description="Helical" evidence="1">
    <location>
        <begin position="106"/>
        <end position="128"/>
    </location>
</feature>
<feature type="transmembrane region" description="Helical" evidence="1">
    <location>
        <begin position="67"/>
        <end position="85"/>
    </location>
</feature>
<keyword evidence="1" id="KW-0472">Membrane</keyword>
<keyword evidence="3" id="KW-1185">Reference proteome</keyword>
<feature type="transmembrane region" description="Helical" evidence="1">
    <location>
        <begin position="168"/>
        <end position="186"/>
    </location>
</feature>
<dbReference type="Pfam" id="PF03596">
    <property type="entry name" value="Cad"/>
    <property type="match status" value="1"/>
</dbReference>
<keyword evidence="1" id="KW-0812">Transmembrane</keyword>
<protein>
    <recommendedName>
        <fullName evidence="4">Cadmium transporter</fullName>
    </recommendedName>
</protein>
<reference evidence="2" key="1">
    <citation type="journal article" date="2020" name="Appl. Environ. Microbiol.">
        <title>Medium-Chain Fatty Acid Synthesis by 'Candidatus Weimeria bifida' gen. nov., sp. nov., and 'Candidatus Pseudoramibacter fermentans' sp. nov.</title>
        <authorList>
            <person name="Scarborough M.J."/>
            <person name="Myers K.S."/>
            <person name="Donohue T.J."/>
            <person name="Noguera D.R."/>
        </authorList>
    </citation>
    <scope>NUCLEOTIDE SEQUENCE</scope>
    <source>
        <strain evidence="2">EUB1.1</strain>
    </source>
</reference>
<gene>
    <name evidence="2" type="ORF">FRC53_07085</name>
</gene>
<feature type="transmembrane region" description="Helical" evidence="1">
    <location>
        <begin position="134"/>
        <end position="156"/>
    </location>
</feature>
<name>A0A6L5GTI8_9FIRM</name>
<accession>A0A6L5GTI8</accession>
<proteinExistence type="predicted"/>
<comment type="caution">
    <text evidence="2">The sequence shown here is derived from an EMBL/GenBank/DDBJ whole genome shotgun (WGS) entry which is preliminary data.</text>
</comment>
<evidence type="ECO:0000256" key="1">
    <source>
        <dbReference type="SAM" id="Phobius"/>
    </source>
</evidence>
<feature type="transmembrane region" description="Helical" evidence="1">
    <location>
        <begin position="40"/>
        <end position="61"/>
    </location>
</feature>
<evidence type="ECO:0008006" key="4">
    <source>
        <dbReference type="Google" id="ProtNLM"/>
    </source>
</evidence>
<organism evidence="2 3">
    <name type="scientific">Candidatus Pseudoramibacter fermentans</name>
    <dbReference type="NCBI Taxonomy" id="2594427"/>
    <lineage>
        <taxon>Bacteria</taxon>
        <taxon>Bacillati</taxon>
        <taxon>Bacillota</taxon>
        <taxon>Clostridia</taxon>
        <taxon>Eubacteriales</taxon>
        <taxon>Eubacteriaceae</taxon>
        <taxon>Pseudoramibacter</taxon>
    </lineage>
</organism>
<sequence length="187" mass="19592">MIQTILTAVLAFLGTNIDDLVLLALLSASAKTKREEMHIAAGQCLGVAAITALSLVGAFLVRAVPTKYLHLFGLAPIIFGVVKGIQNWKGKAAQAQTEQPAIGVGTMTMLVLFGSGDNLSVYIPLFAVSDAARVAVSSVVFMIMALVLCAAGRIIGQIPPVKQLVARWGEVLIPVVFITIGILILLG</sequence>
<dbReference type="InterPro" id="IPR004676">
    <property type="entry name" value="Cd-R_transporter"/>
</dbReference>
<evidence type="ECO:0000313" key="2">
    <source>
        <dbReference type="EMBL" id="MQM73156.1"/>
    </source>
</evidence>
<feature type="transmembrane region" description="Helical" evidence="1">
    <location>
        <begin position="6"/>
        <end position="28"/>
    </location>
</feature>
<dbReference type="AlphaFoldDB" id="A0A6L5GTI8"/>
<evidence type="ECO:0000313" key="3">
    <source>
        <dbReference type="Proteomes" id="UP000473648"/>
    </source>
</evidence>
<dbReference type="EMBL" id="VOGB01000005">
    <property type="protein sequence ID" value="MQM73156.1"/>
    <property type="molecule type" value="Genomic_DNA"/>
</dbReference>